<dbReference type="Pfam" id="PF05521">
    <property type="entry name" value="Phage_HCP"/>
    <property type="match status" value="1"/>
</dbReference>
<evidence type="ECO:0000313" key="2">
    <source>
        <dbReference type="Proteomes" id="UP000287168"/>
    </source>
</evidence>
<dbReference type="InterPro" id="IPR008767">
    <property type="entry name" value="Phage_SPP1_head-tail_adaptor"/>
</dbReference>
<dbReference type="OrthoDB" id="7998779at2"/>
<accession>A0A451GGZ8</accession>
<sequence>MVRKPRGDQREAHAGGALCRGKPCQPLSARVGKGMSAGALDRRITIRRATVTNTGLGPTTIWSDLITLWGSRKDISDRERAAAGMVQGSVISRFMVRSFTASRGIRPKDRLIEGGLTYEITGIKEVGRRDRLEITAEARMD</sequence>
<evidence type="ECO:0000313" key="1">
    <source>
        <dbReference type="EMBL" id="RWY37133.1"/>
    </source>
</evidence>
<organism evidence="1 2">
    <name type="scientific">Falsigemmobacter intermedius</name>
    <dbReference type="NCBI Taxonomy" id="1553448"/>
    <lineage>
        <taxon>Bacteria</taxon>
        <taxon>Pseudomonadati</taxon>
        <taxon>Pseudomonadota</taxon>
        <taxon>Alphaproteobacteria</taxon>
        <taxon>Rhodobacterales</taxon>
        <taxon>Paracoccaceae</taxon>
        <taxon>Falsigemmobacter</taxon>
    </lineage>
</organism>
<gene>
    <name evidence="1" type="ORF">EP867_17600</name>
</gene>
<reference evidence="1 2" key="1">
    <citation type="journal article" date="2015" name="Int. J. Syst. Evol. Microbiol.">
        <title>Gemmobacter intermedius sp. nov., isolated from a white stork (Ciconia ciconia).</title>
        <authorList>
            <person name="Kampfer P."/>
            <person name="Jerzak L."/>
            <person name="Wilharm G."/>
            <person name="Golke J."/>
            <person name="Busse H.J."/>
            <person name="Glaeser S.P."/>
        </authorList>
    </citation>
    <scope>NUCLEOTIDE SEQUENCE [LARGE SCALE GENOMIC DNA]</scope>
    <source>
        <strain evidence="1 2">119/4</strain>
    </source>
</reference>
<proteinExistence type="predicted"/>
<dbReference type="Proteomes" id="UP000287168">
    <property type="component" value="Unassembled WGS sequence"/>
</dbReference>
<name>A0A451GGZ8_9RHOB</name>
<keyword evidence="2" id="KW-1185">Reference proteome</keyword>
<dbReference type="EMBL" id="SBLC01000052">
    <property type="protein sequence ID" value="RWY37133.1"/>
    <property type="molecule type" value="Genomic_DNA"/>
</dbReference>
<dbReference type="InterPro" id="IPR038666">
    <property type="entry name" value="SSP1_head-tail_sf"/>
</dbReference>
<protein>
    <submittedName>
        <fullName evidence="1">Head-tail adaptor protein</fullName>
    </submittedName>
</protein>
<dbReference type="AlphaFoldDB" id="A0A451GGZ8"/>
<dbReference type="Gene3D" id="2.40.10.270">
    <property type="entry name" value="Bacteriophage SPP1 head-tail adaptor protein"/>
    <property type="match status" value="1"/>
</dbReference>
<comment type="caution">
    <text evidence="1">The sequence shown here is derived from an EMBL/GenBank/DDBJ whole genome shotgun (WGS) entry which is preliminary data.</text>
</comment>